<evidence type="ECO:0000256" key="1">
    <source>
        <dbReference type="SAM" id="MobiDB-lite"/>
    </source>
</evidence>
<proteinExistence type="predicted"/>
<dbReference type="InterPro" id="IPR035445">
    <property type="entry name" value="GYF-like_dom_sf"/>
</dbReference>
<protein>
    <submittedName>
        <fullName evidence="3">LIN1-like protein</fullName>
    </submittedName>
</protein>
<evidence type="ECO:0000313" key="4">
    <source>
        <dbReference type="Proteomes" id="UP001201980"/>
    </source>
</evidence>
<feature type="compositionally biased region" description="Acidic residues" evidence="1">
    <location>
        <begin position="342"/>
        <end position="353"/>
    </location>
</feature>
<evidence type="ECO:0000313" key="3">
    <source>
        <dbReference type="EMBL" id="KAJ2896345.1"/>
    </source>
</evidence>
<accession>A0AAD5RJY8</accession>
<feature type="compositionally biased region" description="Acidic residues" evidence="1">
    <location>
        <begin position="125"/>
        <end position="148"/>
    </location>
</feature>
<feature type="region of interest" description="Disordered" evidence="1">
    <location>
        <begin position="396"/>
        <end position="419"/>
    </location>
</feature>
<organism evidence="3 4">
    <name type="scientific">Zalerion maritima</name>
    <dbReference type="NCBI Taxonomy" id="339359"/>
    <lineage>
        <taxon>Eukaryota</taxon>
        <taxon>Fungi</taxon>
        <taxon>Dikarya</taxon>
        <taxon>Ascomycota</taxon>
        <taxon>Pezizomycotina</taxon>
        <taxon>Sordariomycetes</taxon>
        <taxon>Lulworthiomycetidae</taxon>
        <taxon>Lulworthiales</taxon>
        <taxon>Lulworthiaceae</taxon>
        <taxon>Zalerion</taxon>
    </lineage>
</organism>
<reference evidence="3" key="1">
    <citation type="submission" date="2022-07" db="EMBL/GenBank/DDBJ databases">
        <title>Draft genome sequence of Zalerion maritima ATCC 34329, a (micro)plastics degrading marine fungus.</title>
        <authorList>
            <person name="Paco A."/>
            <person name="Goncalves M.F.M."/>
            <person name="Rocha-Santos T.A.P."/>
            <person name="Alves A."/>
        </authorList>
    </citation>
    <scope>NUCLEOTIDE SEQUENCE</scope>
    <source>
        <strain evidence="3">ATCC 34329</strain>
    </source>
</reference>
<dbReference type="SUPFAM" id="SSF55277">
    <property type="entry name" value="GYF domain"/>
    <property type="match status" value="1"/>
</dbReference>
<dbReference type="PANTHER" id="PTHR13138">
    <property type="entry name" value="PROTEIN LIN1"/>
    <property type="match status" value="1"/>
</dbReference>
<feature type="compositionally biased region" description="Polar residues" evidence="1">
    <location>
        <begin position="19"/>
        <end position="33"/>
    </location>
</feature>
<dbReference type="InterPro" id="IPR003169">
    <property type="entry name" value="GYF"/>
</dbReference>
<feature type="region of interest" description="Disordered" evidence="1">
    <location>
        <begin position="315"/>
        <end position="356"/>
    </location>
</feature>
<dbReference type="GO" id="GO:0005682">
    <property type="term" value="C:U5 snRNP"/>
    <property type="evidence" value="ECO:0007669"/>
    <property type="project" value="InterPro"/>
</dbReference>
<dbReference type="Gene3D" id="3.30.1490.40">
    <property type="match status" value="1"/>
</dbReference>
<dbReference type="PROSITE" id="PS50829">
    <property type="entry name" value="GYF"/>
    <property type="match status" value="1"/>
</dbReference>
<feature type="region of interest" description="Disordered" evidence="1">
    <location>
        <begin position="1"/>
        <end position="199"/>
    </location>
</feature>
<feature type="compositionally biased region" description="Acidic residues" evidence="1">
    <location>
        <begin position="187"/>
        <end position="199"/>
    </location>
</feature>
<dbReference type="EMBL" id="JAKWBI020000338">
    <property type="protein sequence ID" value="KAJ2896345.1"/>
    <property type="molecule type" value="Genomic_DNA"/>
</dbReference>
<feature type="domain" description="GYF" evidence="2">
    <location>
        <begin position="420"/>
        <end position="476"/>
    </location>
</feature>
<keyword evidence="4" id="KW-1185">Reference proteome</keyword>
<dbReference type="InterPro" id="IPR039905">
    <property type="entry name" value="CD2BP2/Lin1"/>
</dbReference>
<gene>
    <name evidence="3" type="ORF">MKZ38_005609</name>
</gene>
<evidence type="ECO:0000259" key="2">
    <source>
        <dbReference type="PROSITE" id="PS50829"/>
    </source>
</evidence>
<name>A0AAD5RJY8_9PEZI</name>
<feature type="compositionally biased region" description="Basic residues" evidence="1">
    <location>
        <begin position="316"/>
        <end position="336"/>
    </location>
</feature>
<dbReference type="AlphaFoldDB" id="A0AAD5RJY8"/>
<dbReference type="PANTHER" id="PTHR13138:SF3">
    <property type="entry name" value="CD2 ANTIGEN CYTOPLASMIC TAIL-BINDING PROTEIN 2"/>
    <property type="match status" value="1"/>
</dbReference>
<feature type="compositionally biased region" description="Basic and acidic residues" evidence="1">
    <location>
        <begin position="396"/>
        <end position="410"/>
    </location>
</feature>
<dbReference type="Proteomes" id="UP001201980">
    <property type="component" value="Unassembled WGS sequence"/>
</dbReference>
<dbReference type="Pfam" id="PF02213">
    <property type="entry name" value="GYF"/>
    <property type="match status" value="1"/>
</dbReference>
<comment type="caution">
    <text evidence="3">The sequence shown here is derived from an EMBL/GenBank/DDBJ whole genome shotgun (WGS) entry which is preliminary data.</text>
</comment>
<sequence length="476" mass="53075">MSSRYSAARPKRAGEAYARSQQQENEASESPTAGPSKKVKFDVRNPSTLAPDAPEEDAVLEADVIGKGHGATKRGAVNIEGYDSDSDNENFDVRARQRKKGDVNILKQLDNYDAKGGAAPPAPVNEDDEDEDMFAPEENEKDETEGTVDGDAAGGKKNKSVSFMDPQAIQGAEDGSKSGGIVHVDSEESDTDDEKTDEVMAEQGLDEEIGLGGLKHRAPKLEAFNMKEEQEEGRFDEDGNYLRKAIDPDSVHDQWLEGLSKKDMRKAADAHEKRQAEQRKARLEDDCMITADLLTKLIVNLEKGETPLEALARLGKSQKKKAKEKKVPKWKLKKQKPSMESMDVDEAKQEEDPEQVRVKEAIDAVTESADRLMGRGRPDIYDRERELLIREYRKETDEDWVEPKQAKKDPSGAPPPIDPKAMWEYRWTDGRDGGQQQGPYDGATMKAWQDAGYFSDGIEFRPVGNSGDWRRVVSFV</sequence>